<dbReference type="Proteomes" id="UP000182836">
    <property type="component" value="Unassembled WGS sequence"/>
</dbReference>
<dbReference type="GO" id="GO:0006749">
    <property type="term" value="P:glutathione metabolic process"/>
    <property type="evidence" value="ECO:0007669"/>
    <property type="project" value="InterPro"/>
</dbReference>
<dbReference type="Gene3D" id="3.40.250.10">
    <property type="entry name" value="Rhodanese-like domain"/>
    <property type="match status" value="1"/>
</dbReference>
<keyword evidence="7" id="KW-1185">Reference proteome</keyword>
<proteinExistence type="predicted"/>
<dbReference type="SUPFAM" id="SSF52821">
    <property type="entry name" value="Rhodanese/Cell cycle control phosphatase"/>
    <property type="match status" value="1"/>
</dbReference>
<dbReference type="PANTHER" id="PTHR43084">
    <property type="entry name" value="PERSULFIDE DIOXYGENASE ETHE1"/>
    <property type="match status" value="1"/>
</dbReference>
<dbReference type="InterPro" id="IPR001279">
    <property type="entry name" value="Metallo-B-lactamas"/>
</dbReference>
<dbReference type="STRING" id="47500.AF333_14215"/>
<sequence length="377" mass="42161">MAVMEMSAKQLHNKIKNGRPVFILDVRNSEDYNDWRIEHKHITDINIPYFDFLDDNEDAYKPLPKDTEIVVVCAKGSSAKMVAEILNERGYRVRYLTEGMLEWSQLYHPVIVSEQDGMKIIQVNRLAKGCLSYMIISDGQAIVVDPGRHYEEYLKLAEQEQATIIRVMDTHLHADHISGGPELAKYTGAMYHISRNEMQGADAISYEALEDNQEIEVGNVRVKVLAIPTPGHTPGSVSFMVNDRYLLSGDTIFVGGLGRPDLGGKAREWAQSLYDTVFTHIASMSDETLVLPTHYADRKEINEQGVVGAYLGDIRIANEVLRMQNREQFTEMVAGASGATPPNYEEIVKINRGDVCVPSDVAVALEIGPNRCAVHHS</sequence>
<evidence type="ECO:0000313" key="7">
    <source>
        <dbReference type="Proteomes" id="UP000037269"/>
    </source>
</evidence>
<accession>A0A0D1XX26</accession>
<dbReference type="Pfam" id="PF00581">
    <property type="entry name" value="Rhodanese"/>
    <property type="match status" value="1"/>
</dbReference>
<gene>
    <name evidence="5" type="ORF">AF333_14215</name>
    <name evidence="6" type="ORF">SAMN04487909_10281</name>
</gene>
<dbReference type="GO" id="GO:0070813">
    <property type="term" value="P:hydrogen sulfide metabolic process"/>
    <property type="evidence" value="ECO:0007669"/>
    <property type="project" value="TreeGrafter"/>
</dbReference>
<comment type="catalytic activity">
    <reaction evidence="3">
        <text>3',5'-cyclic UMP + H2O = UMP + H(+)</text>
        <dbReference type="Rhea" id="RHEA:70575"/>
        <dbReference type="ChEBI" id="CHEBI:15377"/>
        <dbReference type="ChEBI" id="CHEBI:15378"/>
        <dbReference type="ChEBI" id="CHEBI:57865"/>
        <dbReference type="ChEBI" id="CHEBI:184387"/>
    </reaction>
    <physiologicalReaction direction="left-to-right" evidence="3">
        <dbReference type="Rhea" id="RHEA:70576"/>
    </physiologicalReaction>
</comment>
<evidence type="ECO:0000313" key="5">
    <source>
        <dbReference type="EMBL" id="KON96457.1"/>
    </source>
</evidence>
<organism evidence="5 7">
    <name type="scientific">Aneurinibacillus migulanus</name>
    <name type="common">Bacillus migulanus</name>
    <dbReference type="NCBI Taxonomy" id="47500"/>
    <lineage>
        <taxon>Bacteria</taxon>
        <taxon>Bacillati</taxon>
        <taxon>Bacillota</taxon>
        <taxon>Bacilli</taxon>
        <taxon>Bacillales</taxon>
        <taxon>Paenibacillaceae</taxon>
        <taxon>Aneurinibacillus group</taxon>
        <taxon>Aneurinibacillus</taxon>
    </lineage>
</organism>
<evidence type="ECO:0000313" key="6">
    <source>
        <dbReference type="EMBL" id="SDI19761.1"/>
    </source>
</evidence>
<dbReference type="GO" id="GO:0050313">
    <property type="term" value="F:sulfur dioxygenase activity"/>
    <property type="evidence" value="ECO:0007669"/>
    <property type="project" value="InterPro"/>
</dbReference>
<evidence type="ECO:0000256" key="2">
    <source>
        <dbReference type="ARBA" id="ARBA00034301"/>
    </source>
</evidence>
<evidence type="ECO:0000259" key="4">
    <source>
        <dbReference type="PROSITE" id="PS50206"/>
    </source>
</evidence>
<dbReference type="EMBL" id="LGUG01000004">
    <property type="protein sequence ID" value="KON96457.1"/>
    <property type="molecule type" value="Genomic_DNA"/>
</dbReference>
<dbReference type="InterPro" id="IPR001763">
    <property type="entry name" value="Rhodanese-like_dom"/>
</dbReference>
<dbReference type="PANTHER" id="PTHR43084:SF7">
    <property type="entry name" value="BETA-LACTAMASE DOMAIN PROTEIN"/>
    <property type="match status" value="1"/>
</dbReference>
<comment type="catalytic activity">
    <reaction evidence="1">
        <text>3',5'-cyclic CMP + H2O = CMP + H(+)</text>
        <dbReference type="Rhea" id="RHEA:72675"/>
        <dbReference type="ChEBI" id="CHEBI:15377"/>
        <dbReference type="ChEBI" id="CHEBI:15378"/>
        <dbReference type="ChEBI" id="CHEBI:58003"/>
        <dbReference type="ChEBI" id="CHEBI:60377"/>
    </reaction>
    <physiologicalReaction direction="left-to-right" evidence="1">
        <dbReference type="Rhea" id="RHEA:72676"/>
    </physiologicalReaction>
</comment>
<dbReference type="GeneID" id="42306329"/>
<evidence type="ECO:0000256" key="3">
    <source>
        <dbReference type="ARBA" id="ARBA00048505"/>
    </source>
</evidence>
<name>A0A0D1XX26_ANEMI</name>
<protein>
    <submittedName>
        <fullName evidence="6">Glyoxylase, beta-lactamase superfamily II</fullName>
    </submittedName>
</protein>
<dbReference type="SUPFAM" id="SSF56281">
    <property type="entry name" value="Metallo-hydrolase/oxidoreductase"/>
    <property type="match status" value="1"/>
</dbReference>
<reference evidence="6 8" key="2">
    <citation type="submission" date="2016-10" db="EMBL/GenBank/DDBJ databases">
        <authorList>
            <person name="de Groot N.N."/>
        </authorList>
    </citation>
    <scope>NUCLEOTIDE SEQUENCE [LARGE SCALE GENOMIC DNA]</scope>
    <source>
        <strain evidence="6 8">DSM 2895</strain>
    </source>
</reference>
<dbReference type="InterPro" id="IPR036873">
    <property type="entry name" value="Rhodanese-like_dom_sf"/>
</dbReference>
<evidence type="ECO:0000313" key="8">
    <source>
        <dbReference type="Proteomes" id="UP000182836"/>
    </source>
</evidence>
<dbReference type="InterPro" id="IPR051682">
    <property type="entry name" value="Mito_Persulfide_Diox"/>
</dbReference>
<comment type="function">
    <text evidence="2">Counteracts the endogenous Pycsar antiviral defense system. Phosphodiesterase that enables metal-dependent hydrolysis of host cyclic nucleotide Pycsar defense signals such as cCMP and cUMP.</text>
</comment>
<dbReference type="Gene3D" id="3.60.15.10">
    <property type="entry name" value="Ribonuclease Z/Hydroxyacylglutathione hydrolase-like"/>
    <property type="match status" value="1"/>
</dbReference>
<dbReference type="RefSeq" id="WP_043064140.1">
    <property type="nucleotide sequence ID" value="NZ_BJOA01000109.1"/>
</dbReference>
<dbReference type="InterPro" id="IPR044528">
    <property type="entry name" value="POD-like_MBL-fold"/>
</dbReference>
<reference evidence="5 7" key="1">
    <citation type="submission" date="2015-07" db="EMBL/GenBank/DDBJ databases">
        <title>Fjat-14205 dsm 2895.</title>
        <authorList>
            <person name="Liu B."/>
            <person name="Wang J."/>
            <person name="Zhu Y."/>
            <person name="Liu G."/>
            <person name="Chen Q."/>
            <person name="Chen Z."/>
            <person name="Lan J."/>
            <person name="Che J."/>
            <person name="Ge C."/>
            <person name="Shi H."/>
            <person name="Pan Z."/>
            <person name="Liu X."/>
        </authorList>
    </citation>
    <scope>NUCLEOTIDE SEQUENCE [LARGE SCALE GENOMIC DNA]</scope>
    <source>
        <strain evidence="5 7">DSM 2895</strain>
    </source>
</reference>
<dbReference type="PROSITE" id="PS50206">
    <property type="entry name" value="RHODANESE_3"/>
    <property type="match status" value="1"/>
</dbReference>
<dbReference type="SMART" id="SM00849">
    <property type="entry name" value="Lactamase_B"/>
    <property type="match status" value="1"/>
</dbReference>
<feature type="domain" description="Rhodanese" evidence="4">
    <location>
        <begin position="17"/>
        <end position="112"/>
    </location>
</feature>
<dbReference type="SMART" id="SM00450">
    <property type="entry name" value="RHOD"/>
    <property type="match status" value="1"/>
</dbReference>
<dbReference type="Pfam" id="PF00753">
    <property type="entry name" value="Lactamase_B"/>
    <property type="match status" value="1"/>
</dbReference>
<dbReference type="PATRIC" id="fig|47500.8.peg.1639"/>
<dbReference type="InterPro" id="IPR036866">
    <property type="entry name" value="RibonucZ/Hydroxyglut_hydro"/>
</dbReference>
<dbReference type="AlphaFoldDB" id="A0A0D1XX26"/>
<dbReference type="OrthoDB" id="9784009at2"/>
<evidence type="ECO:0000256" key="1">
    <source>
        <dbReference type="ARBA" id="ARBA00034221"/>
    </source>
</evidence>
<dbReference type="EMBL" id="FNED01000002">
    <property type="protein sequence ID" value="SDI19761.1"/>
    <property type="molecule type" value="Genomic_DNA"/>
</dbReference>
<dbReference type="CDD" id="cd07724">
    <property type="entry name" value="POD-like_MBL-fold"/>
    <property type="match status" value="1"/>
</dbReference>
<dbReference type="Proteomes" id="UP000037269">
    <property type="component" value="Unassembled WGS sequence"/>
</dbReference>